<gene>
    <name evidence="3" type="ORF">FSB_LOCUS30989</name>
</gene>
<feature type="domain" description="Reverse transcriptase Ty1/copia-type" evidence="2">
    <location>
        <begin position="172"/>
        <end position="272"/>
    </location>
</feature>
<dbReference type="AlphaFoldDB" id="A0A2N9GKY6"/>
<sequence length="607" mass="68880">MGVEIKEKNYKSSFPVSTPARYGFDDLVSYALITSSEDPSTFQEAIDSSEKDKWMEAMVEEMESLSKNKTWELTELPKGKKPIGCKWVFKRKEAVSEKEGERLKAQLVAKGYSQRRGIDYDEVFSPVVRHTSIRAVLALVADQDLELEQLDVKTAFLHGNLEEEIFMIGYTRCEYDCCVYVRILEDSSYIFLLLYLDDMLIAARSMCEVDRLKSLLYKEFEMKDLGAAKKILGMEIRRDREARKLWLSQKNYIRKVLENFSMLDAKLVSTPLANHFRLSSNQCPKNVEEIEDMTRVPYASAVGCLMYAMVCTRPDLAHAVSIISRYMANPGREHWNAVKWIFRYLKGTAEHGILFSRQPGTNSVIGYVDANYVGDVDDRRSTTGYLFTLLGGPICWKSTLQSIVAMSTIEVEYMAVAEAAKEALWLKGLVKVLGLNQSGVQMHCDSQSAIYLAKNQVYHARTKHIDVRFHKIRELIVTGDIILEKLVMPYGAKVAREVYGAQAKNPFRSGRNGRLGIIVPPRPNLGLFRPVGGKPVSAGLLFKPLPTVSFQPPPQSSPVHLLFFFFFFFLLPSSSFFFLLLLLLLLLLPSSSSFFACDMLVREVMCM</sequence>
<feature type="transmembrane region" description="Helical" evidence="1">
    <location>
        <begin position="561"/>
        <end position="588"/>
    </location>
</feature>
<feature type="domain" description="Reverse transcriptase Ty1/copia-type" evidence="2">
    <location>
        <begin position="68"/>
        <end position="168"/>
    </location>
</feature>
<dbReference type="InterPro" id="IPR043502">
    <property type="entry name" value="DNA/RNA_pol_sf"/>
</dbReference>
<organism evidence="3">
    <name type="scientific">Fagus sylvatica</name>
    <name type="common">Beechnut</name>
    <dbReference type="NCBI Taxonomy" id="28930"/>
    <lineage>
        <taxon>Eukaryota</taxon>
        <taxon>Viridiplantae</taxon>
        <taxon>Streptophyta</taxon>
        <taxon>Embryophyta</taxon>
        <taxon>Tracheophyta</taxon>
        <taxon>Spermatophyta</taxon>
        <taxon>Magnoliopsida</taxon>
        <taxon>eudicotyledons</taxon>
        <taxon>Gunneridae</taxon>
        <taxon>Pentapetalae</taxon>
        <taxon>rosids</taxon>
        <taxon>fabids</taxon>
        <taxon>Fagales</taxon>
        <taxon>Fagaceae</taxon>
        <taxon>Fagus</taxon>
    </lineage>
</organism>
<accession>A0A2N9GKY6</accession>
<proteinExistence type="predicted"/>
<dbReference type="InterPro" id="IPR013103">
    <property type="entry name" value="RVT_2"/>
</dbReference>
<keyword evidence="1" id="KW-0812">Transmembrane</keyword>
<reference evidence="3" key="1">
    <citation type="submission" date="2018-02" db="EMBL/GenBank/DDBJ databases">
        <authorList>
            <person name="Cohen D.B."/>
            <person name="Kent A.D."/>
        </authorList>
    </citation>
    <scope>NUCLEOTIDE SEQUENCE</scope>
</reference>
<evidence type="ECO:0000256" key="1">
    <source>
        <dbReference type="SAM" id="Phobius"/>
    </source>
</evidence>
<dbReference type="CDD" id="cd09272">
    <property type="entry name" value="RNase_HI_RT_Ty1"/>
    <property type="match status" value="1"/>
</dbReference>
<dbReference type="EMBL" id="OIVN01002376">
    <property type="protein sequence ID" value="SPD03107.1"/>
    <property type="molecule type" value="Genomic_DNA"/>
</dbReference>
<evidence type="ECO:0000313" key="3">
    <source>
        <dbReference type="EMBL" id="SPD03107.1"/>
    </source>
</evidence>
<evidence type="ECO:0000259" key="2">
    <source>
        <dbReference type="Pfam" id="PF07727"/>
    </source>
</evidence>
<dbReference type="Pfam" id="PF07727">
    <property type="entry name" value="RVT_2"/>
    <property type="match status" value="2"/>
</dbReference>
<dbReference type="SUPFAM" id="SSF56672">
    <property type="entry name" value="DNA/RNA polymerases"/>
    <property type="match status" value="1"/>
</dbReference>
<protein>
    <recommendedName>
        <fullName evidence="2">Reverse transcriptase Ty1/copia-type domain-containing protein</fullName>
    </recommendedName>
</protein>
<keyword evidence="1" id="KW-0472">Membrane</keyword>
<dbReference type="PANTHER" id="PTHR11439:SF491">
    <property type="entry name" value="INTEGRASE CATALYTIC DOMAIN-CONTAINING PROTEIN"/>
    <property type="match status" value="1"/>
</dbReference>
<name>A0A2N9GKY6_FAGSY</name>
<keyword evidence="1" id="KW-1133">Transmembrane helix</keyword>
<dbReference type="PANTHER" id="PTHR11439">
    <property type="entry name" value="GAG-POL-RELATED RETROTRANSPOSON"/>
    <property type="match status" value="1"/>
</dbReference>